<dbReference type="STRING" id="1406840.Q763_04335"/>
<dbReference type="EMBL" id="JRLV01000004">
    <property type="protein sequence ID" value="KGO83243.1"/>
    <property type="molecule type" value="Genomic_DNA"/>
</dbReference>
<keyword evidence="2" id="KW-1185">Reference proteome</keyword>
<name>A0A0A2LVK3_9FLAO</name>
<sequence length="622" mass="72669">MGNSNCLKGLNFFMLVLISVVNIHVVYSQDMKSDSSRINSIIADISMGREATQLFVITDRENVALINRYIDARNREKEIKENELKLAKENMLGERYKKGDKTTIPQIIAILKSRDVIAISDLFNELELEYDATKRTTLFLDDSIKKELFPLIEEPELEHTIVQFLGYNRVEGYIKLFEERLLSGKSTNEDRILYWLGSDGTSEKTVDYCINPNEVKSSALFGEDLSLFLQNGTPEIKVKILNFMTEIVLKNPVKESFFYDTPSEDTYLPSDFITVEIHTSGKTYTITGFSQKRKELLIMNCISEVFAHGNTEQKEKVKKAFLKSIDNFENEELKATLKNNFKITFFETYDPSKQIEIIENTHQFTVLNNFNRLCHKISEEKKLAPEVYVALFKKFDLIEKIRRKEAWFFTDIFKYLPNFTELTQAYIEDDITKQEMLERYDRVNQTEEYTDKYIRDIGLVDNDFDAVVFKTNDFSYDDLVIYKSLYKAGISIEFDTESSAYPADHDNLILEFVKHTRGKLSGVKAYQETRFNAPKDSTDTQLFVTYKDKCYVMFPENFGDWYDMDTFLNLLNTIVKEAGIKEEFVAVYTGDQYANYIFGERKKVEKLKKDYKLDYTYEEEGY</sequence>
<proteinExistence type="predicted"/>
<gene>
    <name evidence="1" type="ORF">Q763_04335</name>
</gene>
<accession>A0A0A2LVK3</accession>
<comment type="caution">
    <text evidence="1">The sequence shown here is derived from an EMBL/GenBank/DDBJ whole genome shotgun (WGS) entry which is preliminary data.</text>
</comment>
<dbReference type="Proteomes" id="UP000030129">
    <property type="component" value="Unassembled WGS sequence"/>
</dbReference>
<reference evidence="1 2" key="1">
    <citation type="submission" date="2013-09" db="EMBL/GenBank/DDBJ databases">
        <authorList>
            <person name="Zeng Z."/>
            <person name="Chen C."/>
        </authorList>
    </citation>
    <scope>NUCLEOTIDE SEQUENCE [LARGE SCALE GENOMIC DNA]</scope>
    <source>
        <strain evidence="1 2">F44-8</strain>
    </source>
</reference>
<evidence type="ECO:0000313" key="2">
    <source>
        <dbReference type="Proteomes" id="UP000030129"/>
    </source>
</evidence>
<dbReference type="AlphaFoldDB" id="A0A0A2LVK3"/>
<dbReference type="eggNOG" id="ENOG5030Z1X">
    <property type="taxonomic scope" value="Bacteria"/>
</dbReference>
<protein>
    <submittedName>
        <fullName evidence="1">Uncharacterized protein</fullName>
    </submittedName>
</protein>
<organism evidence="1 2">
    <name type="scientific">Flavobacterium beibuense F44-8</name>
    <dbReference type="NCBI Taxonomy" id="1406840"/>
    <lineage>
        <taxon>Bacteria</taxon>
        <taxon>Pseudomonadati</taxon>
        <taxon>Bacteroidota</taxon>
        <taxon>Flavobacteriia</taxon>
        <taxon>Flavobacteriales</taxon>
        <taxon>Flavobacteriaceae</taxon>
        <taxon>Flavobacterium</taxon>
    </lineage>
</organism>
<evidence type="ECO:0000313" key="1">
    <source>
        <dbReference type="EMBL" id="KGO83243.1"/>
    </source>
</evidence>